<evidence type="ECO:0000256" key="5">
    <source>
        <dbReference type="ARBA" id="ARBA00022989"/>
    </source>
</evidence>
<keyword evidence="5 7" id="KW-1133">Transmembrane helix</keyword>
<comment type="similarity">
    <text evidence="2">Belongs to the MscS (TC 1.A.23) family.</text>
</comment>
<keyword evidence="13" id="KW-1185">Reference proteome</keyword>
<evidence type="ECO:0000256" key="7">
    <source>
        <dbReference type="SAM" id="Phobius"/>
    </source>
</evidence>
<dbReference type="Gene3D" id="3.30.70.100">
    <property type="match status" value="1"/>
</dbReference>
<evidence type="ECO:0000256" key="3">
    <source>
        <dbReference type="ARBA" id="ARBA00022475"/>
    </source>
</evidence>
<dbReference type="InterPro" id="IPR045275">
    <property type="entry name" value="MscS_archaea/bacteria_type"/>
</dbReference>
<dbReference type="EMBL" id="JAZBJM010000017">
    <property type="protein sequence ID" value="MEM0519613.1"/>
    <property type="molecule type" value="Genomic_DNA"/>
</dbReference>
<name>A0AB35YZY8_9FLAO</name>
<feature type="transmembrane region" description="Helical" evidence="7">
    <location>
        <begin position="12"/>
        <end position="37"/>
    </location>
</feature>
<comment type="subcellular location">
    <subcellularLocation>
        <location evidence="1">Cell membrane</location>
        <topology evidence="1">Multi-pass membrane protein</topology>
    </subcellularLocation>
</comment>
<dbReference type="InterPro" id="IPR023408">
    <property type="entry name" value="MscS_beta-dom_sf"/>
</dbReference>
<dbReference type="Gene3D" id="1.10.287.1260">
    <property type="match status" value="1"/>
</dbReference>
<feature type="transmembrane region" description="Helical" evidence="7">
    <location>
        <begin position="89"/>
        <end position="110"/>
    </location>
</feature>
<keyword evidence="3" id="KW-1003">Cell membrane</keyword>
<dbReference type="PANTHER" id="PTHR30221">
    <property type="entry name" value="SMALL-CONDUCTANCE MECHANOSENSITIVE CHANNEL"/>
    <property type="match status" value="1"/>
</dbReference>
<organism evidence="10 12">
    <name type="scientific">Aequorivita flava</name>
    <dbReference type="NCBI Taxonomy" id="3114371"/>
    <lineage>
        <taxon>Bacteria</taxon>
        <taxon>Pseudomonadati</taxon>
        <taxon>Bacteroidota</taxon>
        <taxon>Flavobacteriia</taxon>
        <taxon>Flavobacteriales</taxon>
        <taxon>Flavobacteriaceae</taxon>
        <taxon>Aequorivita</taxon>
    </lineage>
</organism>
<keyword evidence="4 7" id="KW-0812">Transmembrane</keyword>
<dbReference type="GO" id="GO:0008381">
    <property type="term" value="F:mechanosensitive monoatomic ion channel activity"/>
    <property type="evidence" value="ECO:0007669"/>
    <property type="project" value="InterPro"/>
</dbReference>
<evidence type="ECO:0000313" key="12">
    <source>
        <dbReference type="Proteomes" id="UP001388259"/>
    </source>
</evidence>
<gene>
    <name evidence="11" type="ORF">VZD24_14715</name>
    <name evidence="10" type="ORF">VZD85_14720</name>
</gene>
<accession>A0AB35YZY8</accession>
<dbReference type="Proteomes" id="UP001390963">
    <property type="component" value="Unassembled WGS sequence"/>
</dbReference>
<dbReference type="InterPro" id="IPR010920">
    <property type="entry name" value="LSM_dom_sf"/>
</dbReference>
<evidence type="ECO:0000256" key="4">
    <source>
        <dbReference type="ARBA" id="ARBA00022692"/>
    </source>
</evidence>
<keyword evidence="6 7" id="KW-0472">Membrane</keyword>
<dbReference type="EMBL" id="JBANCF010000019">
    <property type="protein sequence ID" value="MEM0574775.1"/>
    <property type="molecule type" value="Genomic_DNA"/>
</dbReference>
<comment type="caution">
    <text evidence="10">The sequence shown here is derived from an EMBL/GenBank/DDBJ whole genome shotgun (WGS) entry which is preliminary data.</text>
</comment>
<feature type="domain" description="Mechanosensitive ion channel MscS C-terminal" evidence="9">
    <location>
        <begin position="255"/>
        <end position="345"/>
    </location>
</feature>
<reference evidence="10 13" key="1">
    <citation type="submission" date="2024-01" db="EMBL/GenBank/DDBJ databases">
        <title>Aequorivita flavus sp. nov., isolated from deep-sea sediment.</title>
        <authorList>
            <person name="Chen X."/>
        </authorList>
    </citation>
    <scope>NUCLEOTIDE SEQUENCE</scope>
    <source>
        <strain evidence="10">MCCC 1A16923</strain>
        <strain evidence="11 13">MCCC 1A16935</strain>
    </source>
</reference>
<sequence length="368" mass="41288">MIDFFETYKTELLYSVLILVGVVALTFITNIIHKVMVQRGLKRTEGTEPAAINLIKRILNSLWLVMGIMGLIFLFFTDAYEKLKHEFQVFVYLGIVAVITIVIASSVNIWFRKSIKRKILANEDPTAFKFLRYIAVFAVYTVGVLIALLAFPSLKGVAQTALGGAGVIALIAGVASQEALANLVGGVFIISFKPFKIGDIIKLSDDMVGTVVDITLRHTIIRNFENKMIVVPNAIINKEKLINYNLGDVKICERIEFQISYESNILLAKQIMKQVCEAHPLIIDNRSAVDILNGSDVVRTALVSINDSTITVRAWCWARNYDDAFNMRCDILESVKKRFEAEGIDLAYPHRTLVFKDENIFKNSAENN</sequence>
<feature type="transmembrane region" description="Helical" evidence="7">
    <location>
        <begin position="58"/>
        <end position="77"/>
    </location>
</feature>
<feature type="transmembrane region" description="Helical" evidence="7">
    <location>
        <begin position="163"/>
        <end position="192"/>
    </location>
</feature>
<dbReference type="InterPro" id="IPR049278">
    <property type="entry name" value="MS_channel_C"/>
</dbReference>
<feature type="domain" description="Mechanosensitive ion channel MscS" evidence="8">
    <location>
        <begin position="180"/>
        <end position="245"/>
    </location>
</feature>
<dbReference type="Pfam" id="PF00924">
    <property type="entry name" value="MS_channel_2nd"/>
    <property type="match status" value="1"/>
</dbReference>
<dbReference type="Gene3D" id="2.30.30.60">
    <property type="match status" value="1"/>
</dbReference>
<evidence type="ECO:0000313" key="11">
    <source>
        <dbReference type="EMBL" id="MEM0574775.1"/>
    </source>
</evidence>
<dbReference type="RefSeq" id="WP_342688034.1">
    <property type="nucleotide sequence ID" value="NZ_JAZBJM010000017.1"/>
</dbReference>
<dbReference type="SUPFAM" id="SSF82689">
    <property type="entry name" value="Mechanosensitive channel protein MscS (YggB), C-terminal domain"/>
    <property type="match status" value="1"/>
</dbReference>
<dbReference type="InterPro" id="IPR006685">
    <property type="entry name" value="MscS_channel_2nd"/>
</dbReference>
<feature type="transmembrane region" description="Helical" evidence="7">
    <location>
        <begin position="130"/>
        <end position="151"/>
    </location>
</feature>
<dbReference type="Pfam" id="PF21082">
    <property type="entry name" value="MS_channel_3rd"/>
    <property type="match status" value="1"/>
</dbReference>
<dbReference type="Proteomes" id="UP001388259">
    <property type="component" value="Unassembled WGS sequence"/>
</dbReference>
<evidence type="ECO:0000259" key="8">
    <source>
        <dbReference type="Pfam" id="PF00924"/>
    </source>
</evidence>
<dbReference type="PANTHER" id="PTHR30221:SF1">
    <property type="entry name" value="SMALL-CONDUCTANCE MECHANOSENSITIVE CHANNEL"/>
    <property type="match status" value="1"/>
</dbReference>
<evidence type="ECO:0000256" key="1">
    <source>
        <dbReference type="ARBA" id="ARBA00004651"/>
    </source>
</evidence>
<dbReference type="InterPro" id="IPR011066">
    <property type="entry name" value="MscS_channel_C_sf"/>
</dbReference>
<evidence type="ECO:0000259" key="9">
    <source>
        <dbReference type="Pfam" id="PF21082"/>
    </source>
</evidence>
<evidence type="ECO:0000256" key="2">
    <source>
        <dbReference type="ARBA" id="ARBA00008017"/>
    </source>
</evidence>
<dbReference type="SUPFAM" id="SSF50182">
    <property type="entry name" value="Sm-like ribonucleoproteins"/>
    <property type="match status" value="1"/>
</dbReference>
<dbReference type="AlphaFoldDB" id="A0AB35YZY8"/>
<proteinExistence type="inferred from homology"/>
<evidence type="ECO:0000313" key="13">
    <source>
        <dbReference type="Proteomes" id="UP001390963"/>
    </source>
</evidence>
<evidence type="ECO:0000313" key="10">
    <source>
        <dbReference type="EMBL" id="MEM0519613.1"/>
    </source>
</evidence>
<dbReference type="GO" id="GO:0005886">
    <property type="term" value="C:plasma membrane"/>
    <property type="evidence" value="ECO:0007669"/>
    <property type="project" value="UniProtKB-SubCell"/>
</dbReference>
<protein>
    <submittedName>
        <fullName evidence="10">Mechanosensitive ion channel family protein</fullName>
    </submittedName>
</protein>
<evidence type="ECO:0000256" key="6">
    <source>
        <dbReference type="ARBA" id="ARBA00023136"/>
    </source>
</evidence>